<dbReference type="InterPro" id="IPR011009">
    <property type="entry name" value="Kinase-like_dom_sf"/>
</dbReference>
<organism evidence="4 5">
    <name type="scientific">Phytophthora palmivora</name>
    <dbReference type="NCBI Taxonomy" id="4796"/>
    <lineage>
        <taxon>Eukaryota</taxon>
        <taxon>Sar</taxon>
        <taxon>Stramenopiles</taxon>
        <taxon>Oomycota</taxon>
        <taxon>Peronosporomycetes</taxon>
        <taxon>Peronosporales</taxon>
        <taxon>Peronosporaceae</taxon>
        <taxon>Phytophthora</taxon>
    </lineage>
</organism>
<dbReference type="InterPro" id="IPR001245">
    <property type="entry name" value="Ser-Thr/Tyr_kinase_cat_dom"/>
</dbReference>
<dbReference type="SUPFAM" id="SSF56112">
    <property type="entry name" value="Protein kinase-like (PK-like)"/>
    <property type="match status" value="2"/>
</dbReference>
<dbReference type="PROSITE" id="PS50011">
    <property type="entry name" value="PROTEIN_KINASE_DOM"/>
    <property type="match status" value="2"/>
</dbReference>
<dbReference type="SMART" id="SM00220">
    <property type="entry name" value="S_TKc"/>
    <property type="match status" value="2"/>
</dbReference>
<dbReference type="GO" id="GO:0004674">
    <property type="term" value="F:protein serine/threonine kinase activity"/>
    <property type="evidence" value="ECO:0007669"/>
    <property type="project" value="UniProtKB-KW"/>
</dbReference>
<dbReference type="PANTHER" id="PTHR44329:SF214">
    <property type="entry name" value="PROTEIN KINASE DOMAIN-CONTAINING PROTEIN"/>
    <property type="match status" value="1"/>
</dbReference>
<evidence type="ECO:0000259" key="3">
    <source>
        <dbReference type="PROSITE" id="PS50011"/>
    </source>
</evidence>
<dbReference type="GO" id="GO:0005524">
    <property type="term" value="F:ATP binding"/>
    <property type="evidence" value="ECO:0007669"/>
    <property type="project" value="InterPro"/>
</dbReference>
<comment type="caution">
    <text evidence="4">The sequence shown here is derived from an EMBL/GenBank/DDBJ whole genome shotgun (WGS) entry which is preliminary data.</text>
</comment>
<feature type="repeat" description="ANK" evidence="2">
    <location>
        <begin position="561"/>
        <end position="593"/>
    </location>
</feature>
<proteinExistence type="inferred from homology"/>
<dbReference type="InterPro" id="IPR036770">
    <property type="entry name" value="Ankyrin_rpt-contain_sf"/>
</dbReference>
<protein>
    <submittedName>
        <fullName evidence="4">Serine/threonine protein Kinase</fullName>
    </submittedName>
</protein>
<dbReference type="Pfam" id="PF00069">
    <property type="entry name" value="Pkinase"/>
    <property type="match status" value="1"/>
</dbReference>
<dbReference type="InterPro" id="IPR059179">
    <property type="entry name" value="MLKL-like_MCAfunc"/>
</dbReference>
<dbReference type="PROSITE" id="PS50088">
    <property type="entry name" value="ANK_REPEAT"/>
    <property type="match status" value="3"/>
</dbReference>
<dbReference type="SMART" id="SM00248">
    <property type="entry name" value="ANK"/>
    <property type="match status" value="4"/>
</dbReference>
<keyword evidence="5" id="KW-1185">Reference proteome</keyword>
<dbReference type="InterPro" id="IPR051681">
    <property type="entry name" value="Ser/Thr_Kinases-Pseudokinases"/>
</dbReference>
<dbReference type="InterPro" id="IPR008271">
    <property type="entry name" value="Ser/Thr_kinase_AS"/>
</dbReference>
<dbReference type="Pfam" id="PF07714">
    <property type="entry name" value="PK_Tyr_Ser-Thr"/>
    <property type="match status" value="1"/>
</dbReference>
<keyword evidence="4" id="KW-0723">Serine/threonine-protein kinase</keyword>
<dbReference type="Gene3D" id="1.25.40.20">
    <property type="entry name" value="Ankyrin repeat-containing domain"/>
    <property type="match status" value="2"/>
</dbReference>
<dbReference type="CDD" id="cd21037">
    <property type="entry name" value="MLKL_NTD"/>
    <property type="match status" value="1"/>
</dbReference>
<dbReference type="InterPro" id="IPR002110">
    <property type="entry name" value="Ankyrin_rpt"/>
</dbReference>
<dbReference type="Gene3D" id="3.30.200.20">
    <property type="entry name" value="Phosphorylase Kinase, domain 1"/>
    <property type="match status" value="1"/>
</dbReference>
<evidence type="ECO:0000313" key="4">
    <source>
        <dbReference type="EMBL" id="POM69640.1"/>
    </source>
</evidence>
<feature type="repeat" description="ANK" evidence="2">
    <location>
        <begin position="495"/>
        <end position="527"/>
    </location>
</feature>
<dbReference type="InterPro" id="IPR036537">
    <property type="entry name" value="Adaptor_Cbl_N_dom_sf"/>
</dbReference>
<dbReference type="CDD" id="cd00180">
    <property type="entry name" value="PKc"/>
    <property type="match status" value="1"/>
</dbReference>
<dbReference type="Gene3D" id="1.10.510.10">
    <property type="entry name" value="Transferase(Phosphotransferase) domain 1"/>
    <property type="match status" value="2"/>
</dbReference>
<dbReference type="Gene3D" id="1.20.930.20">
    <property type="entry name" value="Adaptor protein Cbl, N-terminal domain"/>
    <property type="match status" value="1"/>
</dbReference>
<sequence length="835" mass="94315">MAANLLDLAALGLGSALTLLGQLYTKFSQLKEGRELCISLHDRLKAFADELKDVAPETLQSENLLPQLQNLIREFADTVTIYAESNFAKRVMKADKFAGQVKIYNERLDSIVAMLSVNRTVLLVEWRSQFQHDSDKMISELATINKHNREIWMAIKQLPTKKDVEDMVLVIKRELLDHDDVSNPESTPSLLDPVMRSIVNVAEKKFLDGKAVQSPPPWLIAADEVTTAADPIDSEGQSEILVGDWQGVPVAIKRFNVVDDNPVSDKHFKIWRTLLHPHVAQLYGAGSRDGAPFFAYEYVRRRSLDRCWHELSEKQVWRLLYQAAVGLEYLHKKHVVHGNLSCSKFLVTDQGDIKLFGFGASYVRIDNRSNSIKPETREEFAAPECIGIGPNGKDCGFRHSPSFESDVYSFGLTIMEAVAKKDPLDGMTLREIRALKRQNQLRRPEGMSGKAWNLVQRMCVCDPTQRVSLTYVKEELDVVRYLVDRGVDIDKPDSNGNTPLLLAARWGKLDVVQYLVEQGVDKEIQNKLGHTPLIWAATSGNLDEVRCLVEHGVEKDKRDYNGKTALIWAAANGKPNVVKYLVDHGADKDKLIRNKADPTGLDNDGNSVLLVLLNHPDITEDELVPEVSVVQLRRFLKEVNTWRNLRHTNVVPFYGANLRKEPEEYRMEKLNEIAAGLGYLHSREIAHGDLKGNNIVVNDNGTAMLTDFGLSFQESGSCSIKDMKDKLGAMAWRAPEFAHMTVMTPTRKSDVYSLGMCIIEAVTLKNPWSGYDNEEIRHFLRNGVVSVTKPDEMTESQWELVEWMIAASPDDRPNLSEVAQKLEEFANDEEYEHDR</sequence>
<feature type="repeat" description="ANK" evidence="2">
    <location>
        <begin position="528"/>
        <end position="560"/>
    </location>
</feature>
<evidence type="ECO:0000313" key="5">
    <source>
        <dbReference type="Proteomes" id="UP000237271"/>
    </source>
</evidence>
<dbReference type="Pfam" id="PF12796">
    <property type="entry name" value="Ank_2"/>
    <property type="match status" value="1"/>
</dbReference>
<dbReference type="AlphaFoldDB" id="A0A2P4XVR5"/>
<dbReference type="EMBL" id="NCKW01007835">
    <property type="protein sequence ID" value="POM69640.1"/>
    <property type="molecule type" value="Genomic_DNA"/>
</dbReference>
<keyword evidence="4" id="KW-0808">Transferase</keyword>
<evidence type="ECO:0000256" key="2">
    <source>
        <dbReference type="PROSITE-ProRule" id="PRU00023"/>
    </source>
</evidence>
<feature type="domain" description="Protein kinase" evidence="3">
    <location>
        <begin position="553"/>
        <end position="826"/>
    </location>
</feature>
<dbReference type="PROSITE" id="PS00108">
    <property type="entry name" value="PROTEIN_KINASE_ST"/>
    <property type="match status" value="1"/>
</dbReference>
<feature type="domain" description="Protein kinase" evidence="3">
    <location>
        <begin position="226"/>
        <end position="482"/>
    </location>
</feature>
<dbReference type="PANTHER" id="PTHR44329">
    <property type="entry name" value="SERINE/THREONINE-PROTEIN KINASE TNNI3K-RELATED"/>
    <property type="match status" value="1"/>
</dbReference>
<comment type="similarity">
    <text evidence="1">Belongs to the protein kinase superfamily. TKL Ser/Thr protein kinase family.</text>
</comment>
<keyword evidence="4" id="KW-0418">Kinase</keyword>
<dbReference type="PROSITE" id="PS50297">
    <property type="entry name" value="ANK_REP_REGION"/>
    <property type="match status" value="3"/>
</dbReference>
<dbReference type="SUPFAM" id="SSF48403">
    <property type="entry name" value="Ankyrin repeat"/>
    <property type="match status" value="1"/>
</dbReference>
<evidence type="ECO:0000256" key="1">
    <source>
        <dbReference type="ARBA" id="ARBA00005843"/>
    </source>
</evidence>
<dbReference type="OrthoDB" id="346907at2759"/>
<gene>
    <name evidence="4" type="ORF">PHPALM_14058</name>
</gene>
<dbReference type="GO" id="GO:0007166">
    <property type="term" value="P:cell surface receptor signaling pathway"/>
    <property type="evidence" value="ECO:0007669"/>
    <property type="project" value="InterPro"/>
</dbReference>
<name>A0A2P4XVR5_9STRA</name>
<reference evidence="4 5" key="1">
    <citation type="journal article" date="2017" name="Genome Biol. Evol.">
        <title>Phytophthora megakarya and P. palmivora, closely related causal agents of cacao black pod rot, underwent increases in genome sizes and gene numbers by different mechanisms.</title>
        <authorList>
            <person name="Ali S.S."/>
            <person name="Shao J."/>
            <person name="Lary D.J."/>
            <person name="Kronmiller B."/>
            <person name="Shen D."/>
            <person name="Strem M.D."/>
            <person name="Amoako-Attah I."/>
            <person name="Akrofi A.Y."/>
            <person name="Begoude B.A."/>
            <person name="Ten Hoopen G.M."/>
            <person name="Coulibaly K."/>
            <person name="Kebe B.I."/>
            <person name="Melnick R.L."/>
            <person name="Guiltinan M.J."/>
            <person name="Tyler B.M."/>
            <person name="Meinhardt L.W."/>
            <person name="Bailey B.A."/>
        </authorList>
    </citation>
    <scope>NUCLEOTIDE SEQUENCE [LARGE SCALE GENOMIC DNA]</scope>
    <source>
        <strain evidence="5">sbr112.9</strain>
    </source>
</reference>
<keyword evidence="2" id="KW-0040">ANK repeat</keyword>
<dbReference type="Proteomes" id="UP000237271">
    <property type="component" value="Unassembled WGS sequence"/>
</dbReference>
<dbReference type="InterPro" id="IPR000719">
    <property type="entry name" value="Prot_kinase_dom"/>
</dbReference>
<accession>A0A2P4XVR5</accession>